<name>A0A101NDF6_9ACTN</name>
<dbReference type="Proteomes" id="UP000054241">
    <property type="component" value="Unassembled WGS sequence"/>
</dbReference>
<dbReference type="OrthoDB" id="3711227at2"/>
<sequence length="224" mass="23338">MALDDPHTRPEPPGDGPRPGPAAADVPPFAGDEALPCGRLLSRVWEQAQDAAPATDPHTVSCPYCREAVEGLATVNAATRVLRAEDPPGLHAVAGRVMEVVRAEVRLGLLLPLADSDRDLRIAESTAAKVLRQAADTVPGARAATCRLVPEGDGSDVRVTMTLAAALDRPLPDRAHQVRRSVFHSAGQDLGLAVTAVDITVVGALEPWPPLTVGPGLPTHGGTQ</sequence>
<evidence type="ECO:0000313" key="2">
    <source>
        <dbReference type="EMBL" id="KUM91166.1"/>
    </source>
</evidence>
<feature type="compositionally biased region" description="Basic and acidic residues" evidence="1">
    <location>
        <begin position="1"/>
        <end position="12"/>
    </location>
</feature>
<comment type="caution">
    <text evidence="2">The sequence shown here is derived from an EMBL/GenBank/DDBJ whole genome shotgun (WGS) entry which is preliminary data.</text>
</comment>
<evidence type="ECO:0000256" key="1">
    <source>
        <dbReference type="SAM" id="MobiDB-lite"/>
    </source>
</evidence>
<gene>
    <name evidence="2" type="ORF">AQI88_38225</name>
</gene>
<feature type="region of interest" description="Disordered" evidence="1">
    <location>
        <begin position="1"/>
        <end position="30"/>
    </location>
</feature>
<keyword evidence="3" id="KW-1185">Reference proteome</keyword>
<evidence type="ECO:0000313" key="3">
    <source>
        <dbReference type="Proteomes" id="UP000054241"/>
    </source>
</evidence>
<reference evidence="2 3" key="1">
    <citation type="submission" date="2015-10" db="EMBL/GenBank/DDBJ databases">
        <title>Draft genome sequence of Streptomyces cellostaticus DSM 40189, type strain for the species Streptomyces cellostaticus.</title>
        <authorList>
            <person name="Ruckert C."/>
            <person name="Winkler A."/>
            <person name="Kalinowski J."/>
            <person name="Kampfer P."/>
            <person name="Glaeser S."/>
        </authorList>
    </citation>
    <scope>NUCLEOTIDE SEQUENCE [LARGE SCALE GENOMIC DNA]</scope>
    <source>
        <strain evidence="2 3">DSM 40189</strain>
    </source>
</reference>
<dbReference type="STRING" id="67285.AQI88_38225"/>
<accession>A0A101NDF6</accession>
<proteinExistence type="predicted"/>
<dbReference type="RefSeq" id="WP_067009298.1">
    <property type="nucleotide sequence ID" value="NZ_BNDU01000004.1"/>
</dbReference>
<dbReference type="EMBL" id="LMWL01000083">
    <property type="protein sequence ID" value="KUM91166.1"/>
    <property type="molecule type" value="Genomic_DNA"/>
</dbReference>
<protein>
    <recommendedName>
        <fullName evidence="4">Asp23/Gls24 family envelope stress response protein</fullName>
    </recommendedName>
</protein>
<evidence type="ECO:0008006" key="4">
    <source>
        <dbReference type="Google" id="ProtNLM"/>
    </source>
</evidence>
<organism evidence="2 3">
    <name type="scientific">Streptomyces cellostaticus</name>
    <dbReference type="NCBI Taxonomy" id="67285"/>
    <lineage>
        <taxon>Bacteria</taxon>
        <taxon>Bacillati</taxon>
        <taxon>Actinomycetota</taxon>
        <taxon>Actinomycetes</taxon>
        <taxon>Kitasatosporales</taxon>
        <taxon>Streptomycetaceae</taxon>
        <taxon>Streptomyces</taxon>
    </lineage>
</organism>
<dbReference type="AlphaFoldDB" id="A0A101NDF6"/>